<dbReference type="Gene3D" id="3.40.50.1820">
    <property type="entry name" value="alpha/beta hydrolase"/>
    <property type="match status" value="1"/>
</dbReference>
<dbReference type="Proteomes" id="UP000050509">
    <property type="component" value="Unassembled WGS sequence"/>
</dbReference>
<dbReference type="AlphaFoldDB" id="A0A0P9D0K8"/>
<evidence type="ECO:0000313" key="2">
    <source>
        <dbReference type="Proteomes" id="UP000050509"/>
    </source>
</evidence>
<protein>
    <recommendedName>
        <fullName evidence="3">Phospholipase/carboxylesterase/thioesterase domain-containing protein</fullName>
    </recommendedName>
</protein>
<sequence length="191" mass="21321">MLHDDVLIYILNGKPHPLAAPLAEWLSTSRRFAAFADTFRDKIRKKLRAPHDEASLLDLRLELETAFLLLHERALSLVYEPQQPGGARAPDFAVAFTTSITFMAEVTRLRAAAETSAAPPPERLARKPFLVVHGVRDTVLPIQNGRASRAILERLPVDLTYKEYPMAHEVSSESLQDVTNWLSARLDEGAS</sequence>
<accession>A0A0P9D0K8</accession>
<name>A0A0P9D0K8_9CHLR</name>
<keyword evidence="2" id="KW-1185">Reference proteome</keyword>
<organism evidence="1 2">
    <name type="scientific">Kouleothrix aurantiaca</name>
    <dbReference type="NCBI Taxonomy" id="186479"/>
    <lineage>
        <taxon>Bacteria</taxon>
        <taxon>Bacillati</taxon>
        <taxon>Chloroflexota</taxon>
        <taxon>Chloroflexia</taxon>
        <taxon>Chloroflexales</taxon>
        <taxon>Roseiflexineae</taxon>
        <taxon>Roseiflexaceae</taxon>
        <taxon>Kouleothrix</taxon>
    </lineage>
</organism>
<proteinExistence type="predicted"/>
<evidence type="ECO:0008006" key="3">
    <source>
        <dbReference type="Google" id="ProtNLM"/>
    </source>
</evidence>
<comment type="caution">
    <text evidence="1">The sequence shown here is derived from an EMBL/GenBank/DDBJ whole genome shotgun (WGS) entry which is preliminary data.</text>
</comment>
<dbReference type="SUPFAM" id="SSF53474">
    <property type="entry name" value="alpha/beta-Hydrolases"/>
    <property type="match status" value="1"/>
</dbReference>
<evidence type="ECO:0000313" key="1">
    <source>
        <dbReference type="EMBL" id="KPV48969.1"/>
    </source>
</evidence>
<reference evidence="1 2" key="1">
    <citation type="submission" date="2015-09" db="EMBL/GenBank/DDBJ databases">
        <title>Draft genome sequence of Kouleothrix aurantiaca JCM 19913.</title>
        <authorList>
            <person name="Hemp J."/>
        </authorList>
    </citation>
    <scope>NUCLEOTIDE SEQUENCE [LARGE SCALE GENOMIC DNA]</scope>
    <source>
        <strain evidence="1 2">COM-B</strain>
    </source>
</reference>
<gene>
    <name evidence="1" type="ORF">SE17_35215</name>
</gene>
<dbReference type="InterPro" id="IPR029058">
    <property type="entry name" value="AB_hydrolase_fold"/>
</dbReference>
<dbReference type="EMBL" id="LJCR01002273">
    <property type="protein sequence ID" value="KPV48969.1"/>
    <property type="molecule type" value="Genomic_DNA"/>
</dbReference>